<accession>A0AAE3KTF4</accession>
<evidence type="ECO:0000313" key="4">
    <source>
        <dbReference type="EMBL" id="MCP9764033.1"/>
    </source>
</evidence>
<evidence type="ECO:0000259" key="2">
    <source>
        <dbReference type="PROSITE" id="PS50110"/>
    </source>
</evidence>
<dbReference type="SUPFAM" id="SSF52172">
    <property type="entry name" value="CheY-like"/>
    <property type="match status" value="1"/>
</dbReference>
<dbReference type="Pfam" id="PF04397">
    <property type="entry name" value="LytTR"/>
    <property type="match status" value="1"/>
</dbReference>
<sequence length="268" mass="31152">MVLNCIFSRFIYSIFKMSKKQVVILDDDPLYLLKLEVILEDSNFNIIGSFDNVEDTKAFLAENENKVDIFISDLFIGSKVLGCDLIHDISPAPFPILCITSSYDENLHLNLKELVSYYLIKPFHKITLIDCLNRAINLFEEKRLHEFISNRYILISVKPGVLCKINFVDVIYLESSENYTYFYTKHGKFAKKLSLSRLLSDFLDDRFIRIHSKFAVNSAHISAVSTKEVNLKTNLMLPVSRGFRENIKDFMIQKEKYPTRILSTYTIE</sequence>
<dbReference type="Pfam" id="PF00072">
    <property type="entry name" value="Response_reg"/>
    <property type="match status" value="1"/>
</dbReference>
<dbReference type="Proteomes" id="UP001204144">
    <property type="component" value="Unassembled WGS sequence"/>
</dbReference>
<dbReference type="SMART" id="SM00850">
    <property type="entry name" value="LytTR"/>
    <property type="match status" value="1"/>
</dbReference>
<evidence type="ECO:0000313" key="5">
    <source>
        <dbReference type="Proteomes" id="UP001204144"/>
    </source>
</evidence>
<organism evidence="4 5">
    <name type="scientific">Lacihabitans soyangensis</name>
    <dbReference type="NCBI Taxonomy" id="869394"/>
    <lineage>
        <taxon>Bacteria</taxon>
        <taxon>Pseudomonadati</taxon>
        <taxon>Bacteroidota</taxon>
        <taxon>Cytophagia</taxon>
        <taxon>Cytophagales</taxon>
        <taxon>Leadbetterellaceae</taxon>
        <taxon>Lacihabitans</taxon>
    </lineage>
</organism>
<dbReference type="PROSITE" id="PS50930">
    <property type="entry name" value="HTH_LYTTR"/>
    <property type="match status" value="1"/>
</dbReference>
<name>A0AAE3KTF4_9BACT</name>
<gene>
    <name evidence="4" type="ORF">EGI31_13840</name>
</gene>
<dbReference type="CDD" id="cd00156">
    <property type="entry name" value="REC"/>
    <property type="match status" value="1"/>
</dbReference>
<comment type="caution">
    <text evidence="4">The sequence shown here is derived from an EMBL/GenBank/DDBJ whole genome shotgun (WGS) entry which is preliminary data.</text>
</comment>
<feature type="modified residue" description="4-aspartylphosphate" evidence="1">
    <location>
        <position position="73"/>
    </location>
</feature>
<dbReference type="InterPro" id="IPR007492">
    <property type="entry name" value="LytTR_DNA-bd_dom"/>
</dbReference>
<dbReference type="InterPro" id="IPR046947">
    <property type="entry name" value="LytR-like"/>
</dbReference>
<dbReference type="EMBL" id="RJUF01000053">
    <property type="protein sequence ID" value="MCP9764033.1"/>
    <property type="molecule type" value="Genomic_DNA"/>
</dbReference>
<dbReference type="Gene3D" id="3.40.50.2300">
    <property type="match status" value="1"/>
</dbReference>
<dbReference type="PANTHER" id="PTHR37299:SF1">
    <property type="entry name" value="STAGE 0 SPORULATION PROTEIN A HOMOLOG"/>
    <property type="match status" value="1"/>
</dbReference>
<dbReference type="SMART" id="SM00448">
    <property type="entry name" value="REC"/>
    <property type="match status" value="1"/>
</dbReference>
<dbReference type="AlphaFoldDB" id="A0AAE3KTF4"/>
<evidence type="ECO:0000259" key="3">
    <source>
        <dbReference type="PROSITE" id="PS50930"/>
    </source>
</evidence>
<dbReference type="InterPro" id="IPR011006">
    <property type="entry name" value="CheY-like_superfamily"/>
</dbReference>
<proteinExistence type="predicted"/>
<feature type="domain" description="HTH LytTR-type" evidence="3">
    <location>
        <begin position="155"/>
        <end position="253"/>
    </location>
</feature>
<dbReference type="InterPro" id="IPR001789">
    <property type="entry name" value="Sig_transdc_resp-reg_receiver"/>
</dbReference>
<feature type="domain" description="Response regulatory" evidence="2">
    <location>
        <begin position="21"/>
        <end position="136"/>
    </location>
</feature>
<dbReference type="Gene3D" id="2.40.50.1020">
    <property type="entry name" value="LytTr DNA-binding domain"/>
    <property type="match status" value="1"/>
</dbReference>
<evidence type="ECO:0000256" key="1">
    <source>
        <dbReference type="PROSITE-ProRule" id="PRU00169"/>
    </source>
</evidence>
<dbReference type="PANTHER" id="PTHR37299">
    <property type="entry name" value="TRANSCRIPTIONAL REGULATOR-RELATED"/>
    <property type="match status" value="1"/>
</dbReference>
<dbReference type="GO" id="GO:0000156">
    <property type="term" value="F:phosphorelay response regulator activity"/>
    <property type="evidence" value="ECO:0007669"/>
    <property type="project" value="InterPro"/>
</dbReference>
<dbReference type="GO" id="GO:0003677">
    <property type="term" value="F:DNA binding"/>
    <property type="evidence" value="ECO:0007669"/>
    <property type="project" value="InterPro"/>
</dbReference>
<keyword evidence="1" id="KW-0597">Phosphoprotein</keyword>
<protein>
    <submittedName>
        <fullName evidence="4">Response regulator</fullName>
    </submittedName>
</protein>
<dbReference type="PROSITE" id="PS50110">
    <property type="entry name" value="RESPONSE_REGULATORY"/>
    <property type="match status" value="1"/>
</dbReference>
<reference evidence="4 5" key="1">
    <citation type="submission" date="2018-11" db="EMBL/GenBank/DDBJ databases">
        <title>Novel bacteria species description.</title>
        <authorList>
            <person name="Han J.-H."/>
        </authorList>
    </citation>
    <scope>NUCLEOTIDE SEQUENCE [LARGE SCALE GENOMIC DNA]</scope>
    <source>
        <strain evidence="4 5">KCTC23259</strain>
    </source>
</reference>
<keyword evidence="5" id="KW-1185">Reference proteome</keyword>